<dbReference type="EC" id="3.5.99.2" evidence="1"/>
<evidence type="ECO:0000313" key="4">
    <source>
        <dbReference type="Proteomes" id="UP000198510"/>
    </source>
</evidence>
<dbReference type="UniPathway" id="UPA00060"/>
<dbReference type="InterPro" id="IPR027574">
    <property type="entry name" value="Thiaminase_II"/>
</dbReference>
<sequence>MSFTPQLWHAITPLYHSITAHPFIAELTQGTLPQEKFQHYIQQDALYLADFARALAVMAAKAEPTAWVHRYLRFAEGAIVVEKALHGSYFQTFGISEEGVVKSPACFAYTNYLTATCWQQSFAVGVAALLPCFWIYREVGNFIWQQHQPDNPYQAWIDTYAGEEFSAIVDEAIQLTDAVAQVASPETRHQMQEAFLYSSRLEWLFWDSAYRLEQWPV</sequence>
<comment type="catalytic activity">
    <reaction evidence="1">
        <text>4-amino-5-aminomethyl-2-methylpyrimidine + H2O = 4-amino-5-hydroxymethyl-2-methylpyrimidine + NH4(+)</text>
        <dbReference type="Rhea" id="RHEA:31799"/>
        <dbReference type="ChEBI" id="CHEBI:15377"/>
        <dbReference type="ChEBI" id="CHEBI:16892"/>
        <dbReference type="ChEBI" id="CHEBI:28938"/>
        <dbReference type="ChEBI" id="CHEBI:63416"/>
        <dbReference type="EC" id="3.5.99.2"/>
    </reaction>
</comment>
<keyword evidence="4" id="KW-1185">Reference proteome</keyword>
<dbReference type="GO" id="GO:0009229">
    <property type="term" value="P:thiamine diphosphate biosynthetic process"/>
    <property type="evidence" value="ECO:0007669"/>
    <property type="project" value="UniProtKB-UniPathway"/>
</dbReference>
<dbReference type="NCBIfam" id="TIGR04306">
    <property type="entry name" value="salvage_TenA"/>
    <property type="match status" value="1"/>
</dbReference>
<dbReference type="OrthoDB" id="34166at2"/>
<accession>A0A1G8XPS2</accession>
<dbReference type="InterPro" id="IPR016084">
    <property type="entry name" value="Haem_Oase-like_multi-hlx"/>
</dbReference>
<dbReference type="CDD" id="cd19365">
    <property type="entry name" value="TenA_C-like"/>
    <property type="match status" value="1"/>
</dbReference>
<dbReference type="Proteomes" id="UP000198510">
    <property type="component" value="Unassembled WGS sequence"/>
</dbReference>
<proteinExistence type="inferred from homology"/>
<evidence type="ECO:0000256" key="1">
    <source>
        <dbReference type="RuleBase" id="RU363093"/>
    </source>
</evidence>
<dbReference type="RefSeq" id="WP_089678472.1">
    <property type="nucleotide sequence ID" value="NZ_FNFO01000001.1"/>
</dbReference>
<dbReference type="GO" id="GO:0009228">
    <property type="term" value="P:thiamine biosynthetic process"/>
    <property type="evidence" value="ECO:0007669"/>
    <property type="project" value="UniProtKB-KW"/>
</dbReference>
<name>A0A1G8XPS2_9BACT</name>
<organism evidence="3 4">
    <name type="scientific">Catalinimonas alkaloidigena</name>
    <dbReference type="NCBI Taxonomy" id="1075417"/>
    <lineage>
        <taxon>Bacteria</taxon>
        <taxon>Pseudomonadati</taxon>
        <taxon>Bacteroidota</taxon>
        <taxon>Cytophagia</taxon>
        <taxon>Cytophagales</taxon>
        <taxon>Catalimonadaceae</taxon>
        <taxon>Catalinimonas</taxon>
    </lineage>
</organism>
<evidence type="ECO:0000259" key="2">
    <source>
        <dbReference type="Pfam" id="PF03070"/>
    </source>
</evidence>
<dbReference type="GO" id="GO:0005829">
    <property type="term" value="C:cytosol"/>
    <property type="evidence" value="ECO:0007669"/>
    <property type="project" value="TreeGrafter"/>
</dbReference>
<reference evidence="3 4" key="1">
    <citation type="submission" date="2016-10" db="EMBL/GenBank/DDBJ databases">
        <authorList>
            <person name="de Groot N.N."/>
        </authorList>
    </citation>
    <scope>NUCLEOTIDE SEQUENCE [LARGE SCALE GENOMIC DNA]</scope>
    <source>
        <strain evidence="3 4">DSM 25186</strain>
    </source>
</reference>
<dbReference type="EMBL" id="FNFO01000001">
    <property type="protein sequence ID" value="SDJ92652.1"/>
    <property type="molecule type" value="Genomic_DNA"/>
</dbReference>
<comment type="similarity">
    <text evidence="1">Belongs to the TenA family.</text>
</comment>
<dbReference type="AlphaFoldDB" id="A0A1G8XPS2"/>
<dbReference type="InterPro" id="IPR004305">
    <property type="entry name" value="Thiaminase-2/PQQC"/>
</dbReference>
<dbReference type="PANTHER" id="PTHR43198">
    <property type="entry name" value="BIFUNCTIONAL TH2 PROTEIN"/>
    <property type="match status" value="1"/>
</dbReference>
<protein>
    <recommendedName>
        <fullName evidence="1">Aminopyrimidine aminohydrolase</fullName>
        <ecNumber evidence="1">3.5.99.2</ecNumber>
    </recommendedName>
</protein>
<feature type="domain" description="Thiaminase-2/PQQC" evidence="2">
    <location>
        <begin position="9"/>
        <end position="211"/>
    </location>
</feature>
<dbReference type="Gene3D" id="1.20.910.10">
    <property type="entry name" value="Heme oxygenase-like"/>
    <property type="match status" value="1"/>
</dbReference>
<dbReference type="PANTHER" id="PTHR43198:SF2">
    <property type="entry name" value="SI:CH1073-67J19.1-RELATED"/>
    <property type="match status" value="1"/>
</dbReference>
<comment type="function">
    <text evidence="1">Catalyzes an amino-pyrimidine hydrolysis reaction at the C5' of the pyrimidine moiety of thiamine compounds, a reaction that is part of a thiamine salvage pathway.</text>
</comment>
<keyword evidence="1" id="KW-0378">Hydrolase</keyword>
<dbReference type="STRING" id="1075417.SAMN05421823_101441"/>
<gene>
    <name evidence="3" type="ORF">SAMN05421823_101441</name>
</gene>
<evidence type="ECO:0000313" key="3">
    <source>
        <dbReference type="EMBL" id="SDJ92652.1"/>
    </source>
</evidence>
<comment type="catalytic activity">
    <reaction evidence="1">
        <text>thiamine + H2O = 5-(2-hydroxyethyl)-4-methylthiazole + 4-amino-5-hydroxymethyl-2-methylpyrimidine + H(+)</text>
        <dbReference type="Rhea" id="RHEA:17509"/>
        <dbReference type="ChEBI" id="CHEBI:15377"/>
        <dbReference type="ChEBI" id="CHEBI:15378"/>
        <dbReference type="ChEBI" id="CHEBI:16892"/>
        <dbReference type="ChEBI" id="CHEBI:17957"/>
        <dbReference type="ChEBI" id="CHEBI:18385"/>
        <dbReference type="EC" id="3.5.99.2"/>
    </reaction>
</comment>
<dbReference type="SUPFAM" id="SSF48613">
    <property type="entry name" value="Heme oxygenase-like"/>
    <property type="match status" value="1"/>
</dbReference>
<dbReference type="Pfam" id="PF03070">
    <property type="entry name" value="TENA_THI-4"/>
    <property type="match status" value="1"/>
</dbReference>
<dbReference type="InterPro" id="IPR050967">
    <property type="entry name" value="Thiamine_Salvage_TenA"/>
</dbReference>
<keyword evidence="1" id="KW-0784">Thiamine biosynthesis</keyword>
<dbReference type="GO" id="GO:0050334">
    <property type="term" value="F:thiaminase activity"/>
    <property type="evidence" value="ECO:0007669"/>
    <property type="project" value="UniProtKB-EC"/>
</dbReference>
<comment type="pathway">
    <text evidence="1">Cofactor biosynthesis; thiamine diphosphate biosynthesis.</text>
</comment>